<dbReference type="SUPFAM" id="SSF53756">
    <property type="entry name" value="UDP-Glycosyltransferase/glycogen phosphorylase"/>
    <property type="match status" value="1"/>
</dbReference>
<dbReference type="EMBL" id="JAGRZL010000105">
    <property type="protein sequence ID" value="MBR7631571.1"/>
    <property type="molecule type" value="Genomic_DNA"/>
</dbReference>
<dbReference type="PROSITE" id="PS00699">
    <property type="entry name" value="NITROGENASE_1_1"/>
    <property type="match status" value="1"/>
</dbReference>
<proteinExistence type="predicted"/>
<dbReference type="RefSeq" id="WP_212514921.1">
    <property type="nucleotide sequence ID" value="NZ_CAWQDX010000008.1"/>
</dbReference>
<dbReference type="CDD" id="cd03801">
    <property type="entry name" value="GT4_PimA-like"/>
    <property type="match status" value="1"/>
</dbReference>
<dbReference type="Proteomes" id="UP000675653">
    <property type="component" value="Unassembled WGS sequence"/>
</dbReference>
<protein>
    <submittedName>
        <fullName evidence="2">Glycosyltransferase family 4 protein</fullName>
    </submittedName>
</protein>
<sequence length="374" mass="41734">MTTQMKPVTGKIVVVDPIPFRGGSKVATEVLLDELAKRMPEMTFHVLTQDPASWAHCRHHKLWVPPFLKGRESGLGYLLKQGWQTMAILWLAWRLGAVKCLLAASGPGVDLCCYWAARWLQCRVVQMIHGPVGCSGLSARALQRANLVFYLESTRRSLEALILRLGETDFPSHWKSFINGLSDVDWPTTTSGGARILWAASLLKWKGLETILAAHQQISSCRPELIVCYLQPMGTRLPCSQPQPQLPDTRWYSSPDNLDEIRSQCGIFVSTSHQEPFGLSILEAMAAGLCVVIPTDGAWWDQHLIDGVTCCKYHPNDSDDLARVLVALNTMPDVVIRLGRNAQLHATTHYKAVDTYQGTADLWEALLREDKLIL</sequence>
<dbReference type="InterPro" id="IPR050194">
    <property type="entry name" value="Glycosyltransferase_grp1"/>
</dbReference>
<name>A0ABS5GWQ5_9GAMM</name>
<dbReference type="InterPro" id="IPR001296">
    <property type="entry name" value="Glyco_trans_1"/>
</dbReference>
<evidence type="ECO:0000259" key="1">
    <source>
        <dbReference type="Pfam" id="PF00534"/>
    </source>
</evidence>
<dbReference type="PANTHER" id="PTHR45947">
    <property type="entry name" value="SULFOQUINOVOSYL TRANSFERASE SQD2"/>
    <property type="match status" value="1"/>
</dbReference>
<accession>A0ABS5GWQ5</accession>
<feature type="domain" description="Glycosyl transferase family 1" evidence="1">
    <location>
        <begin position="197"/>
        <end position="342"/>
    </location>
</feature>
<dbReference type="Gene3D" id="3.40.50.2000">
    <property type="entry name" value="Glycogen Phosphorylase B"/>
    <property type="match status" value="1"/>
</dbReference>
<keyword evidence="3" id="KW-1185">Reference proteome</keyword>
<evidence type="ECO:0000313" key="2">
    <source>
        <dbReference type="EMBL" id="MBR7631571.1"/>
    </source>
</evidence>
<organism evidence="2 3">
    <name type="scientific">Aeromonas popoffii</name>
    <dbReference type="NCBI Taxonomy" id="70856"/>
    <lineage>
        <taxon>Bacteria</taxon>
        <taxon>Pseudomonadati</taxon>
        <taxon>Pseudomonadota</taxon>
        <taxon>Gammaproteobacteria</taxon>
        <taxon>Aeromonadales</taxon>
        <taxon>Aeromonadaceae</taxon>
        <taxon>Aeromonas</taxon>
    </lineage>
</organism>
<comment type="caution">
    <text evidence="2">The sequence shown here is derived from an EMBL/GenBank/DDBJ whole genome shotgun (WGS) entry which is preliminary data.</text>
</comment>
<evidence type="ECO:0000313" key="3">
    <source>
        <dbReference type="Proteomes" id="UP000675653"/>
    </source>
</evidence>
<reference evidence="2 3" key="1">
    <citation type="submission" date="2021-04" db="EMBL/GenBank/DDBJ databases">
        <title>Draft Genome of Aeromonas popoffii ID682, isolated from a natural water source in Idaho.</title>
        <authorList>
            <person name="Testerman T."/>
            <person name="Graf J."/>
        </authorList>
    </citation>
    <scope>NUCLEOTIDE SEQUENCE [LARGE SCALE GENOMIC DNA]</scope>
    <source>
        <strain evidence="2 3">ID682</strain>
    </source>
</reference>
<dbReference type="Pfam" id="PF00534">
    <property type="entry name" value="Glycos_transf_1"/>
    <property type="match status" value="1"/>
</dbReference>
<gene>
    <name evidence="2" type="ORF">KAT72_21930</name>
</gene>
<dbReference type="InterPro" id="IPR000318">
    <property type="entry name" value="Nase_comp1_CS"/>
</dbReference>
<dbReference type="PANTHER" id="PTHR45947:SF3">
    <property type="entry name" value="SULFOQUINOVOSYL TRANSFERASE SQD2"/>
    <property type="match status" value="1"/>
</dbReference>